<accession>A0AC35UAA9</accession>
<dbReference type="Proteomes" id="UP000095286">
    <property type="component" value="Unplaced"/>
</dbReference>
<reference evidence="2" key="1">
    <citation type="submission" date="2016-11" db="UniProtKB">
        <authorList>
            <consortium name="WormBaseParasite"/>
        </authorList>
    </citation>
    <scope>IDENTIFICATION</scope>
    <source>
        <strain evidence="2">KR3021</strain>
    </source>
</reference>
<organism evidence="1 2">
    <name type="scientific">Rhabditophanes sp. KR3021</name>
    <dbReference type="NCBI Taxonomy" id="114890"/>
    <lineage>
        <taxon>Eukaryota</taxon>
        <taxon>Metazoa</taxon>
        <taxon>Ecdysozoa</taxon>
        <taxon>Nematoda</taxon>
        <taxon>Chromadorea</taxon>
        <taxon>Rhabditida</taxon>
        <taxon>Tylenchina</taxon>
        <taxon>Panagrolaimomorpha</taxon>
        <taxon>Strongyloidoidea</taxon>
        <taxon>Alloionematidae</taxon>
        <taxon>Rhabditophanes</taxon>
    </lineage>
</organism>
<sequence length="1291" mass="147663">MDLPSTSKIINDADLARENAMLASLGPTFGESVERYKLTEVNVRNIVQYLLKGETGENETNFLNVSSRRITRALKREIDKRNGTHRTRHARNNSRGLFDVKFSSDDEDEDCVFDWISEGCNLTQPNIFDDDGPCFNTRSHNNTHHSPSGNHLGTTHYFGSNLEDQLYKSFLETRYDSQSEDTDFENDPDFLDQMARDLNDEPEEHVNIEITNRELEEFYGHYETPLTFPELIMVDPGNMASDEDSRSNSRKPLALENQTQHVTCHEPVVIGHKEKELPKESDIEFYDFSDSARLLSSSPKMSQQEKDLFVKQTEILTQLALQMMLTYTYDIDDCKRLNECQSILNDLYTIQTSAPPHSLMHQVRNISNAIVMCHAMITTENRPYNFDLSDPKVKMGSYARPVSVVPALLMSVSEAILYPFILPSQQMYPSKDNFTVFNEEDHRMLSFALFRLSHLGHATKYNRGKFYYLNTFYFRDKTEKQLRAKIATKPVRIEHLAVDFAMKKKKLVVFKKEERKFYENFTGRTIYPIHWPDIAQPYWMKELKIRIVNGYLSEDFPMLGAIINQPCLPPLVQNDGKQHNEPTISSEPTGVSVVQVESTIGKPTDMGTTTPMIQEPRKLQSIPKIIAVPQNKSNCIAVKKSPPKKQASVLRQQLFGGFTMVPSKKPIQKVVDIELIDITKPEFSKKRAIDFSSQDTQPLKVQKLDRPQSSGTSKQTDSTPPPHHHQSTDSNNIFENSLMKEFFDLSNSYHPQTSDLGTHKSQRAPTTFGHLTTEQHIPTTSAFGLVSDSKHIQVPVPTHIQVPAPTQIQVPAPTHIPPPTDPIPTTAPTPSPSIKCQEPVFLMFDPVTKTCTTIDPSQFTLLKSVEDVQKVRPGGCDQDLGPSEAVVDRDKYISEMLSMKNKRTRNTRLFGEKKVAEVDFKSTAQLPRALPQPVEDVNPCGGGELFNFTKYEHSQVKKQLLQKKHEALKTGTWDNTKDAFTKEQIVQAFETIKDYARIRENMNNEKRKKQYVSTKKTGMEMNLIGKEEVKKSSASGDKYKGFTKIEKRIRRQFDGKCAMYDPIIMHQTKGTIAKIITMDIEQRFSLHQAMLEKMAFLANKYRHDQKSFIIKLRECWGKNFEFMVILVSLLCEDYNLPDDIRSSPTRLSQQLALEIMEKIFIYCNHGQSKISAKNAFKVIEKEINEDGKFSEEATEKILEIFKKEKPLHRYLKRHTASYLCPDDFSDEEECIVSEDYGNTSADDYAFIDATRSSNVSPLKWNNSAPLGLRYMKGRFDLEGRGDPCHCTIREL</sequence>
<protein>
    <submittedName>
        <fullName evidence="2">Fungal_trans domain-containing protein</fullName>
    </submittedName>
</protein>
<evidence type="ECO:0000313" key="2">
    <source>
        <dbReference type="WBParaSite" id="RSKR_0000921100.1"/>
    </source>
</evidence>
<evidence type="ECO:0000313" key="1">
    <source>
        <dbReference type="Proteomes" id="UP000095286"/>
    </source>
</evidence>
<proteinExistence type="predicted"/>
<name>A0AC35UAA9_9BILA</name>
<dbReference type="WBParaSite" id="RSKR_0000921100.1">
    <property type="protein sequence ID" value="RSKR_0000921100.1"/>
    <property type="gene ID" value="RSKR_0000921100"/>
</dbReference>